<keyword evidence="1" id="KW-0472">Membrane</keyword>
<sequence length="138" mass="16243">MDLQIIRLLFDFGMVVLIWLVQLVIYPGLCYYNLNDIGIWHQKYTPRVSYVVMPLMVGQLLIAIIQVNRNADLYTIMSLSAVLILWLSTFLQFVPLHSKISGKTDCEGIPQKLVKRNWFRTVLWSLVFLWSFYWILLS</sequence>
<reference evidence="2 3" key="1">
    <citation type="submission" date="2021-11" db="EMBL/GenBank/DDBJ databases">
        <title>Seasonal and diel survey of microbial diversity of the Tyrrhenian coast.</title>
        <authorList>
            <person name="Gattoni G."/>
            <person name="Corral P."/>
        </authorList>
    </citation>
    <scope>NUCLEOTIDE SEQUENCE [LARGE SCALE GENOMIC DNA]</scope>
    <source>
        <strain evidence="2 3">Mr9</strain>
    </source>
</reference>
<keyword evidence="3" id="KW-1185">Reference proteome</keyword>
<feature type="transmembrane region" description="Helical" evidence="1">
    <location>
        <begin position="117"/>
        <end position="136"/>
    </location>
</feature>
<dbReference type="Proteomes" id="UP001197770">
    <property type="component" value="Unassembled WGS sequence"/>
</dbReference>
<feature type="transmembrane region" description="Helical" evidence="1">
    <location>
        <begin position="73"/>
        <end position="96"/>
    </location>
</feature>
<comment type="caution">
    <text evidence="2">The sequence shown here is derived from an EMBL/GenBank/DDBJ whole genome shotgun (WGS) entry which is preliminary data.</text>
</comment>
<keyword evidence="1" id="KW-0812">Transmembrane</keyword>
<gene>
    <name evidence="2" type="ORF">LLW17_08315</name>
</gene>
<dbReference type="EMBL" id="JAJGMW010000009">
    <property type="protein sequence ID" value="MCC4212718.1"/>
    <property type="molecule type" value="Genomic_DNA"/>
</dbReference>
<keyword evidence="1" id="KW-1133">Transmembrane helix</keyword>
<feature type="transmembrane region" description="Helical" evidence="1">
    <location>
        <begin position="12"/>
        <end position="32"/>
    </location>
</feature>
<feature type="transmembrane region" description="Helical" evidence="1">
    <location>
        <begin position="44"/>
        <end position="67"/>
    </location>
</feature>
<evidence type="ECO:0000256" key="1">
    <source>
        <dbReference type="SAM" id="Phobius"/>
    </source>
</evidence>
<name>A0ABS8GSK4_9FLAO</name>
<accession>A0ABS8GSK4</accession>
<proteinExistence type="predicted"/>
<evidence type="ECO:0000313" key="3">
    <source>
        <dbReference type="Proteomes" id="UP001197770"/>
    </source>
</evidence>
<organism evidence="2 3">
    <name type="scientific">Leeuwenhoekiella parthenopeia</name>
    <dbReference type="NCBI Taxonomy" id="2890320"/>
    <lineage>
        <taxon>Bacteria</taxon>
        <taxon>Pseudomonadati</taxon>
        <taxon>Bacteroidota</taxon>
        <taxon>Flavobacteriia</taxon>
        <taxon>Flavobacteriales</taxon>
        <taxon>Flavobacteriaceae</taxon>
        <taxon>Leeuwenhoekiella</taxon>
    </lineage>
</organism>
<protein>
    <submittedName>
        <fullName evidence="2">Uncharacterized protein</fullName>
    </submittedName>
</protein>
<evidence type="ECO:0000313" key="2">
    <source>
        <dbReference type="EMBL" id="MCC4212718.1"/>
    </source>
</evidence>
<dbReference type="RefSeq" id="WP_228229794.1">
    <property type="nucleotide sequence ID" value="NZ_JAJGMW010000009.1"/>
</dbReference>